<dbReference type="STRING" id="120956.SAMN05421791_10187"/>
<sequence length="82" mass="9146">MEFNLFIVPVTMILTELLKQYIPSKFIPLLAVTLGLVMGIFYGVYYGQDLFVHGFQGIVYGASATGLYHTGQRINKGVNNNE</sequence>
<keyword evidence="3" id="KW-1185">Reference proteome</keyword>
<reference evidence="2 3" key="1">
    <citation type="submission" date="2016-10" db="EMBL/GenBank/DDBJ databases">
        <authorList>
            <person name="de Groot N.N."/>
        </authorList>
    </citation>
    <scope>NUCLEOTIDE SEQUENCE [LARGE SCALE GENOMIC DNA]</scope>
    <source>
        <strain evidence="2 3">ATCC BAA-466</strain>
    </source>
</reference>
<dbReference type="RefSeq" id="WP_168427121.1">
    <property type="nucleotide sequence ID" value="NZ_FNCK01000001.1"/>
</dbReference>
<evidence type="ECO:0000313" key="3">
    <source>
        <dbReference type="Proteomes" id="UP000199708"/>
    </source>
</evidence>
<accession>A0A1G7P163</accession>
<protein>
    <submittedName>
        <fullName evidence="2">Phage holin family Hol44, holin superfamily V</fullName>
    </submittedName>
</protein>
<dbReference type="Proteomes" id="UP000199708">
    <property type="component" value="Unassembled WGS sequence"/>
</dbReference>
<evidence type="ECO:0000313" key="2">
    <source>
        <dbReference type="EMBL" id="SDF80035.1"/>
    </source>
</evidence>
<organism evidence="2 3">
    <name type="scientific">Facklamia miroungae</name>
    <dbReference type="NCBI Taxonomy" id="120956"/>
    <lineage>
        <taxon>Bacteria</taxon>
        <taxon>Bacillati</taxon>
        <taxon>Bacillota</taxon>
        <taxon>Bacilli</taxon>
        <taxon>Lactobacillales</taxon>
        <taxon>Aerococcaceae</taxon>
        <taxon>Facklamia</taxon>
    </lineage>
</organism>
<feature type="transmembrane region" description="Helical" evidence="1">
    <location>
        <begin position="26"/>
        <end position="44"/>
    </location>
</feature>
<gene>
    <name evidence="2" type="ORF">SAMN05421791_10187</name>
</gene>
<name>A0A1G7P163_9LACT</name>
<dbReference type="AlphaFoldDB" id="A0A1G7P163"/>
<keyword evidence="1" id="KW-0472">Membrane</keyword>
<keyword evidence="1" id="KW-1133">Transmembrane helix</keyword>
<evidence type="ECO:0000256" key="1">
    <source>
        <dbReference type="SAM" id="Phobius"/>
    </source>
</evidence>
<dbReference type="EMBL" id="FNCK01000001">
    <property type="protein sequence ID" value="SDF80035.1"/>
    <property type="molecule type" value="Genomic_DNA"/>
</dbReference>
<keyword evidence="1" id="KW-0812">Transmembrane</keyword>
<proteinExistence type="predicted"/>